<dbReference type="AlphaFoldDB" id="A0A7E4W2Y2"/>
<dbReference type="GO" id="GO:0004672">
    <property type="term" value="F:protein kinase activity"/>
    <property type="evidence" value="ECO:0007669"/>
    <property type="project" value="InterPro"/>
</dbReference>
<evidence type="ECO:0000313" key="4">
    <source>
        <dbReference type="Proteomes" id="UP000492821"/>
    </source>
</evidence>
<dbReference type="PANTHER" id="PTHR11909">
    <property type="entry name" value="CASEIN KINASE-RELATED"/>
    <property type="match status" value="1"/>
</dbReference>
<dbReference type="InterPro" id="IPR017441">
    <property type="entry name" value="Protein_kinase_ATP_BS"/>
</dbReference>
<dbReference type="InterPro" id="IPR050235">
    <property type="entry name" value="CK1_Ser-Thr_kinase"/>
</dbReference>
<dbReference type="SMART" id="SM00220">
    <property type="entry name" value="S_TKc"/>
    <property type="match status" value="1"/>
</dbReference>
<feature type="compositionally biased region" description="Low complexity" evidence="2">
    <location>
        <begin position="350"/>
        <end position="370"/>
    </location>
</feature>
<protein>
    <submittedName>
        <fullName evidence="5">Protein kinase domain-containing protein</fullName>
    </submittedName>
</protein>
<dbReference type="PROSITE" id="PS50011">
    <property type="entry name" value="PROTEIN_KINASE_DOM"/>
    <property type="match status" value="1"/>
</dbReference>
<feature type="binding site" evidence="1">
    <location>
        <position position="90"/>
    </location>
    <ligand>
        <name>ATP</name>
        <dbReference type="ChEBI" id="CHEBI:30616"/>
    </ligand>
</feature>
<organism evidence="4 5">
    <name type="scientific">Panagrellus redivivus</name>
    <name type="common">Microworm</name>
    <dbReference type="NCBI Taxonomy" id="6233"/>
    <lineage>
        <taxon>Eukaryota</taxon>
        <taxon>Metazoa</taxon>
        <taxon>Ecdysozoa</taxon>
        <taxon>Nematoda</taxon>
        <taxon>Chromadorea</taxon>
        <taxon>Rhabditida</taxon>
        <taxon>Tylenchina</taxon>
        <taxon>Panagrolaimomorpha</taxon>
        <taxon>Panagrolaimoidea</taxon>
        <taxon>Panagrolaimidae</taxon>
        <taxon>Panagrellus</taxon>
    </lineage>
</organism>
<reference evidence="5" key="2">
    <citation type="submission" date="2020-10" db="UniProtKB">
        <authorList>
            <consortium name="WormBaseParasite"/>
        </authorList>
    </citation>
    <scope>IDENTIFICATION</scope>
</reference>
<evidence type="ECO:0000256" key="2">
    <source>
        <dbReference type="SAM" id="MobiDB-lite"/>
    </source>
</evidence>
<dbReference type="SUPFAM" id="SSF56112">
    <property type="entry name" value="Protein kinase-like (PK-like)"/>
    <property type="match status" value="1"/>
</dbReference>
<dbReference type="GO" id="GO:0005524">
    <property type="term" value="F:ATP binding"/>
    <property type="evidence" value="ECO:0007669"/>
    <property type="project" value="UniProtKB-UniRule"/>
</dbReference>
<dbReference type="InterPro" id="IPR011009">
    <property type="entry name" value="Kinase-like_dom_sf"/>
</dbReference>
<keyword evidence="1" id="KW-0547">Nucleotide-binding</keyword>
<proteinExistence type="predicted"/>
<dbReference type="Gene3D" id="1.10.510.10">
    <property type="entry name" value="Transferase(Phosphotransferase) domain 1"/>
    <property type="match status" value="1"/>
</dbReference>
<feature type="region of interest" description="Disordered" evidence="2">
    <location>
        <begin position="350"/>
        <end position="382"/>
    </location>
</feature>
<feature type="domain" description="Protein kinase" evidence="3">
    <location>
        <begin position="62"/>
        <end position="330"/>
    </location>
</feature>
<reference evidence="4" key="1">
    <citation type="journal article" date="2013" name="Genetics">
        <title>The draft genome and transcriptome of Panagrellus redivivus are shaped by the harsh demands of a free-living lifestyle.</title>
        <authorList>
            <person name="Srinivasan J."/>
            <person name="Dillman A.R."/>
            <person name="Macchietto M.G."/>
            <person name="Heikkinen L."/>
            <person name="Lakso M."/>
            <person name="Fracchia K.M."/>
            <person name="Antoshechkin I."/>
            <person name="Mortazavi A."/>
            <person name="Wong G."/>
            <person name="Sternberg P.W."/>
        </authorList>
    </citation>
    <scope>NUCLEOTIDE SEQUENCE [LARGE SCALE GENOMIC DNA]</scope>
    <source>
        <strain evidence="4">MT8872</strain>
    </source>
</reference>
<dbReference type="WBParaSite" id="Pan_g5669.t1">
    <property type="protein sequence ID" value="Pan_g5669.t1"/>
    <property type="gene ID" value="Pan_g5669"/>
</dbReference>
<sequence length="382" mass="42731">MQSPGTPVGDPRADTMSNMRSPSQPTSPSNGKSPVDTTKTTHRNLQINIAVESLVSDIGMTYTIERAIGKGGYGIVYAVFDADMNYFALKTERSSAVATEIAVLKATAANKCNHFAKLHDKGYSEALKQGFIVMDILGPSLSEIKNLCDDHRLTPPTALRVAMQTLNAIEEIHECNYISRDVKPSNFVTSAKPGHCSLIYMIDFGIAKRYRDELTGEIIPERVKGGFRGTARYCSINNHYKKDQSRRDDVESWLYLCSELFNGRLLWHKLGRGERTQILEYKKSARNVNLIPFLGNLPKKFGTVMRSNDRLRFSGRPDYAMAYAVLEAELTILEIPYDAPYDWENFALFSTQPPSTSTPPHSSKTQSTPQRSDPVVDTQEET</sequence>
<dbReference type="Pfam" id="PF00069">
    <property type="entry name" value="Pkinase"/>
    <property type="match status" value="1"/>
</dbReference>
<dbReference type="Proteomes" id="UP000492821">
    <property type="component" value="Unassembled WGS sequence"/>
</dbReference>
<feature type="region of interest" description="Disordered" evidence="2">
    <location>
        <begin position="1"/>
        <end position="41"/>
    </location>
</feature>
<keyword evidence="4" id="KW-1185">Reference proteome</keyword>
<name>A0A7E4W2Y2_PANRE</name>
<evidence type="ECO:0000259" key="3">
    <source>
        <dbReference type="PROSITE" id="PS50011"/>
    </source>
</evidence>
<evidence type="ECO:0000313" key="5">
    <source>
        <dbReference type="WBParaSite" id="Pan_g5669.t1"/>
    </source>
</evidence>
<accession>A0A7E4W2Y2</accession>
<evidence type="ECO:0000256" key="1">
    <source>
        <dbReference type="PROSITE-ProRule" id="PRU10141"/>
    </source>
</evidence>
<keyword evidence="1" id="KW-0067">ATP-binding</keyword>
<dbReference type="InterPro" id="IPR000719">
    <property type="entry name" value="Prot_kinase_dom"/>
</dbReference>
<dbReference type="PROSITE" id="PS00107">
    <property type="entry name" value="PROTEIN_KINASE_ATP"/>
    <property type="match status" value="1"/>
</dbReference>
<feature type="compositionally biased region" description="Polar residues" evidence="2">
    <location>
        <begin position="15"/>
        <end position="41"/>
    </location>
</feature>